<name>A0A2M8ESE9_9BACT</name>
<evidence type="ECO:0000313" key="15">
    <source>
        <dbReference type="EMBL" id="PJC28050.1"/>
    </source>
</evidence>
<dbReference type="InterPro" id="IPR012337">
    <property type="entry name" value="RNaseH-like_sf"/>
</dbReference>
<keyword evidence="2 13" id="KW-0963">Cytoplasm</keyword>
<comment type="caution">
    <text evidence="15">The sequence shown here is derived from an EMBL/GenBank/DDBJ whole genome shotgun (WGS) entry which is preliminary data.</text>
</comment>
<dbReference type="AlphaFoldDB" id="A0A2M8ESE9"/>
<dbReference type="NCBIfam" id="TIGR00228">
    <property type="entry name" value="ruvC"/>
    <property type="match status" value="1"/>
</dbReference>
<keyword evidence="9 13" id="KW-0238">DNA-binding</keyword>
<evidence type="ECO:0000313" key="16">
    <source>
        <dbReference type="Proteomes" id="UP000229816"/>
    </source>
</evidence>
<dbReference type="GO" id="GO:0006310">
    <property type="term" value="P:DNA recombination"/>
    <property type="evidence" value="ECO:0007669"/>
    <property type="project" value="UniProtKB-UniRule"/>
</dbReference>
<dbReference type="GO" id="GO:0048476">
    <property type="term" value="C:Holliday junction resolvase complex"/>
    <property type="evidence" value="ECO:0007669"/>
    <property type="project" value="UniProtKB-UniRule"/>
</dbReference>
<comment type="subcellular location">
    <subcellularLocation>
        <location evidence="13">Cytoplasm</location>
    </subcellularLocation>
</comment>
<dbReference type="EC" id="3.1.21.10" evidence="13 14"/>
<proteinExistence type="inferred from homology"/>
<comment type="function">
    <text evidence="13">The RuvA-RuvB-RuvC complex processes Holliday junction (HJ) DNA during genetic recombination and DNA repair. Endonuclease that resolves HJ intermediates. Cleaves cruciform DNA by making single-stranded nicks across the HJ at symmetrical positions within the homologous arms, yielding a 5'-phosphate and a 3'-hydroxyl group; requires a central core of homology in the junction. The consensus cleavage sequence is 5'-(A/T)TT(C/G)-3'. Cleavage occurs on the 3'-side of the TT dinucleotide at the point of strand exchange. HJ branch migration catalyzed by RuvA-RuvB allows RuvC to scan DNA until it finds its consensus sequence, where it cleaves and resolves the cruciform DNA.</text>
</comment>
<evidence type="ECO:0000256" key="12">
    <source>
        <dbReference type="ARBA" id="ARBA00029354"/>
    </source>
</evidence>
<keyword evidence="4 13" id="KW-0479">Metal-binding</keyword>
<evidence type="ECO:0000256" key="6">
    <source>
        <dbReference type="ARBA" id="ARBA00022763"/>
    </source>
</evidence>
<dbReference type="HAMAP" id="MF_00034">
    <property type="entry name" value="RuvC"/>
    <property type="match status" value="1"/>
</dbReference>
<evidence type="ECO:0000256" key="10">
    <source>
        <dbReference type="ARBA" id="ARBA00023172"/>
    </source>
</evidence>
<evidence type="ECO:0000256" key="3">
    <source>
        <dbReference type="ARBA" id="ARBA00022722"/>
    </source>
</evidence>
<dbReference type="GO" id="GO:0008821">
    <property type="term" value="F:crossover junction DNA endonuclease activity"/>
    <property type="evidence" value="ECO:0007669"/>
    <property type="project" value="UniProtKB-UniRule"/>
</dbReference>
<dbReference type="PANTHER" id="PTHR30194:SF3">
    <property type="entry name" value="CROSSOVER JUNCTION ENDODEOXYRIBONUCLEASE RUVC"/>
    <property type="match status" value="1"/>
</dbReference>
<keyword evidence="8 13" id="KW-0460">Magnesium</keyword>
<comment type="catalytic activity">
    <reaction evidence="12 13">
        <text>Endonucleolytic cleavage at a junction such as a reciprocal single-stranded crossover between two homologous DNA duplexes (Holliday junction).</text>
        <dbReference type="EC" id="3.1.21.10"/>
    </reaction>
</comment>
<accession>A0A2M8ESE9</accession>
<evidence type="ECO:0000256" key="4">
    <source>
        <dbReference type="ARBA" id="ARBA00022723"/>
    </source>
</evidence>
<dbReference type="GO" id="GO:0005737">
    <property type="term" value="C:cytoplasm"/>
    <property type="evidence" value="ECO:0007669"/>
    <property type="project" value="UniProtKB-SubCell"/>
</dbReference>
<feature type="binding site" evidence="13">
    <location>
        <position position="153"/>
    </location>
    <ligand>
        <name>Mg(2+)</name>
        <dbReference type="ChEBI" id="CHEBI:18420"/>
        <label>1</label>
    </ligand>
</feature>
<comment type="cofactor">
    <cofactor evidence="13">
        <name>Mg(2+)</name>
        <dbReference type="ChEBI" id="CHEBI:18420"/>
    </cofactor>
    <text evidence="13">Binds 2 Mg(2+) ion per subunit.</text>
</comment>
<organism evidence="15 16">
    <name type="scientific">Candidatus Shapirobacteria bacterium CG_4_9_14_0_2_um_filter_39_11</name>
    <dbReference type="NCBI Taxonomy" id="1974478"/>
    <lineage>
        <taxon>Bacteria</taxon>
        <taxon>Candidatus Shapironibacteriota</taxon>
    </lineage>
</organism>
<evidence type="ECO:0000256" key="9">
    <source>
        <dbReference type="ARBA" id="ARBA00023125"/>
    </source>
</evidence>
<feature type="binding site" evidence="13">
    <location>
        <position position="16"/>
    </location>
    <ligand>
        <name>Mg(2+)</name>
        <dbReference type="ChEBI" id="CHEBI:18420"/>
        <label>1</label>
    </ligand>
</feature>
<gene>
    <name evidence="13" type="primary">ruvC</name>
    <name evidence="15" type="ORF">CO054_02230</name>
</gene>
<dbReference type="CDD" id="cd16962">
    <property type="entry name" value="RuvC"/>
    <property type="match status" value="1"/>
</dbReference>
<protein>
    <recommendedName>
        <fullName evidence="13 14">Crossover junction endodeoxyribonuclease RuvC</fullName>
        <ecNumber evidence="13 14">3.1.21.10</ecNumber>
    </recommendedName>
    <alternativeName>
        <fullName evidence="13">Holliday junction nuclease RuvC</fullName>
    </alternativeName>
    <alternativeName>
        <fullName evidence="13">Holliday junction resolvase RuvC</fullName>
    </alternativeName>
</protein>
<dbReference type="InterPro" id="IPR002176">
    <property type="entry name" value="X-over_junc_endoDNase_RuvC"/>
</dbReference>
<sequence length="172" mass="19180">MVRIHPVSPMIILGIDPGTATIGFGLIKTTKKNFSLVNFGWIETNKNEIWGKRLIIIHKEITSLIKNHKPDVLALERLFFAANVKTAMTVSEAIGVMRLAATRAKVPVVEYVPMQVKMEICGSGKADKNQVKKEIRKLLSFRSPNRKKTHFDDVCDALAVAICHARKTCGKI</sequence>
<dbReference type="GO" id="GO:0003677">
    <property type="term" value="F:DNA binding"/>
    <property type="evidence" value="ECO:0007669"/>
    <property type="project" value="UniProtKB-KW"/>
</dbReference>
<feature type="active site" evidence="13">
    <location>
        <position position="16"/>
    </location>
</feature>
<keyword evidence="10 13" id="KW-0233">DNA recombination</keyword>
<dbReference type="NCBIfam" id="NF000711">
    <property type="entry name" value="PRK00039.2-1"/>
    <property type="match status" value="1"/>
</dbReference>
<keyword evidence="3 13" id="KW-0540">Nuclease</keyword>
<comment type="subunit">
    <text evidence="13">Homodimer which binds Holliday junction (HJ) DNA. The HJ becomes 2-fold symmetrical on binding to RuvC with unstacked arms; it has a different conformation from HJ DNA in complex with RuvA. In the full resolvosome a probable DNA-RuvA(4)-RuvB(12)-RuvC(2) complex forms which resolves the HJ.</text>
</comment>
<reference evidence="16" key="1">
    <citation type="submission" date="2017-09" db="EMBL/GenBank/DDBJ databases">
        <title>Depth-based differentiation of microbial function through sediment-hosted aquifers and enrichment of novel symbionts in the deep terrestrial subsurface.</title>
        <authorList>
            <person name="Probst A.J."/>
            <person name="Ladd B."/>
            <person name="Jarett J.K."/>
            <person name="Geller-Mcgrath D.E."/>
            <person name="Sieber C.M.K."/>
            <person name="Emerson J.B."/>
            <person name="Anantharaman K."/>
            <person name="Thomas B.C."/>
            <person name="Malmstrom R."/>
            <person name="Stieglmeier M."/>
            <person name="Klingl A."/>
            <person name="Woyke T."/>
            <person name="Ryan C.M."/>
            <person name="Banfield J.F."/>
        </authorList>
    </citation>
    <scope>NUCLEOTIDE SEQUENCE [LARGE SCALE GENOMIC DNA]</scope>
</reference>
<evidence type="ECO:0000256" key="8">
    <source>
        <dbReference type="ARBA" id="ARBA00022842"/>
    </source>
</evidence>
<keyword evidence="7 13" id="KW-0378">Hydrolase</keyword>
<keyword evidence="11 13" id="KW-0234">DNA repair</keyword>
<dbReference type="SUPFAM" id="SSF53098">
    <property type="entry name" value="Ribonuclease H-like"/>
    <property type="match status" value="1"/>
</dbReference>
<keyword evidence="6 13" id="KW-0227">DNA damage</keyword>
<keyword evidence="5 13" id="KW-0255">Endonuclease</keyword>
<evidence type="ECO:0000256" key="7">
    <source>
        <dbReference type="ARBA" id="ARBA00022801"/>
    </source>
</evidence>
<dbReference type="PANTHER" id="PTHR30194">
    <property type="entry name" value="CROSSOVER JUNCTION ENDODEOXYRIBONUCLEASE RUVC"/>
    <property type="match status" value="1"/>
</dbReference>
<dbReference type="InterPro" id="IPR036397">
    <property type="entry name" value="RNaseH_sf"/>
</dbReference>
<evidence type="ECO:0000256" key="11">
    <source>
        <dbReference type="ARBA" id="ARBA00023204"/>
    </source>
</evidence>
<dbReference type="Pfam" id="PF02075">
    <property type="entry name" value="RuvC"/>
    <property type="match status" value="1"/>
</dbReference>
<dbReference type="Gene3D" id="3.30.420.10">
    <property type="entry name" value="Ribonuclease H-like superfamily/Ribonuclease H"/>
    <property type="match status" value="1"/>
</dbReference>
<dbReference type="GO" id="GO:0006281">
    <property type="term" value="P:DNA repair"/>
    <property type="evidence" value="ECO:0007669"/>
    <property type="project" value="UniProtKB-UniRule"/>
</dbReference>
<feature type="active site" evidence="13">
    <location>
        <position position="76"/>
    </location>
</feature>
<feature type="binding site" evidence="13">
    <location>
        <position position="76"/>
    </location>
    <ligand>
        <name>Mg(2+)</name>
        <dbReference type="ChEBI" id="CHEBI:18420"/>
        <label>2</label>
    </ligand>
</feature>
<dbReference type="FunFam" id="3.30.420.10:FF:000002">
    <property type="entry name" value="Crossover junction endodeoxyribonuclease RuvC"/>
    <property type="match status" value="1"/>
</dbReference>
<comment type="similarity">
    <text evidence="1 13">Belongs to the RuvC family.</text>
</comment>
<evidence type="ECO:0000256" key="14">
    <source>
        <dbReference type="NCBIfam" id="TIGR00228"/>
    </source>
</evidence>
<dbReference type="PRINTS" id="PR00696">
    <property type="entry name" value="RSOLVASERUVC"/>
</dbReference>
<evidence type="ECO:0000256" key="1">
    <source>
        <dbReference type="ARBA" id="ARBA00009518"/>
    </source>
</evidence>
<evidence type="ECO:0000256" key="5">
    <source>
        <dbReference type="ARBA" id="ARBA00022759"/>
    </source>
</evidence>
<evidence type="ECO:0000256" key="13">
    <source>
        <dbReference type="HAMAP-Rule" id="MF_00034"/>
    </source>
</evidence>
<dbReference type="Proteomes" id="UP000229816">
    <property type="component" value="Unassembled WGS sequence"/>
</dbReference>
<dbReference type="EMBL" id="PFSF01000046">
    <property type="protein sequence ID" value="PJC28050.1"/>
    <property type="molecule type" value="Genomic_DNA"/>
</dbReference>
<dbReference type="GO" id="GO:0000287">
    <property type="term" value="F:magnesium ion binding"/>
    <property type="evidence" value="ECO:0007669"/>
    <property type="project" value="UniProtKB-UniRule"/>
</dbReference>
<feature type="active site" evidence="13">
    <location>
        <position position="153"/>
    </location>
</feature>
<evidence type="ECO:0000256" key="2">
    <source>
        <dbReference type="ARBA" id="ARBA00022490"/>
    </source>
</evidence>